<dbReference type="Proteomes" id="UP000671914">
    <property type="component" value="Chromosome"/>
</dbReference>
<dbReference type="EMBL" id="CP071696">
    <property type="protein sequence ID" value="QTX05664.1"/>
    <property type="molecule type" value="Genomic_DNA"/>
</dbReference>
<evidence type="ECO:0000313" key="2">
    <source>
        <dbReference type="Proteomes" id="UP000671914"/>
    </source>
</evidence>
<protein>
    <submittedName>
        <fullName evidence="1">VOC family protein</fullName>
    </submittedName>
</protein>
<proteinExistence type="predicted"/>
<name>A0A975FP15_9MICO</name>
<keyword evidence="2" id="KW-1185">Reference proteome</keyword>
<evidence type="ECO:0000313" key="1">
    <source>
        <dbReference type="EMBL" id="QTX05664.1"/>
    </source>
</evidence>
<dbReference type="KEGG" id="aarc:G127AT_05515"/>
<dbReference type="AlphaFoldDB" id="A0A975FP15"/>
<sequence length="181" mass="19536">MNTALGAIRQNGFVVADLDDAIRNWTDRLGIGPFFRIAEQPLVGFTHRGAPSEARIAVALAQSGGIQIELIQPLDEHPSAFAEYRRTSGVGLQHVAHWTQEFDQAVALVRARGLRLVQSGRSGSGGPDERFAYFEVPGSTAPIVEISETRGRKAALFAAVAAASEDWDGADPVRDMAELLR</sequence>
<reference evidence="1" key="1">
    <citation type="submission" date="2021-03" db="EMBL/GenBank/DDBJ databases">
        <title>Agromyces archimandritus sp. nov., isolated from the cockroach Archimandrita tessellata.</title>
        <authorList>
            <person name="Guzman J."/>
            <person name="Ortuzar M."/>
            <person name="Poehlein A."/>
            <person name="Daniel R."/>
            <person name="Trujillo M."/>
            <person name="Vilcinskas A."/>
        </authorList>
    </citation>
    <scope>NUCLEOTIDE SEQUENCE</scope>
    <source>
        <strain evidence="1">G127AT</strain>
    </source>
</reference>
<organism evidence="1 2">
    <name type="scientific">Agromyces archimandritae</name>
    <dbReference type="NCBI Taxonomy" id="2781962"/>
    <lineage>
        <taxon>Bacteria</taxon>
        <taxon>Bacillati</taxon>
        <taxon>Actinomycetota</taxon>
        <taxon>Actinomycetes</taxon>
        <taxon>Micrococcales</taxon>
        <taxon>Microbacteriaceae</taxon>
        <taxon>Agromyces</taxon>
    </lineage>
</organism>
<dbReference type="RefSeq" id="WP_210900862.1">
    <property type="nucleotide sequence ID" value="NZ_CP071696.1"/>
</dbReference>
<dbReference type="InterPro" id="IPR029068">
    <property type="entry name" value="Glyas_Bleomycin-R_OHBP_Dase"/>
</dbReference>
<dbReference type="Gene3D" id="3.10.180.10">
    <property type="entry name" value="2,3-Dihydroxybiphenyl 1,2-Dioxygenase, domain 1"/>
    <property type="match status" value="1"/>
</dbReference>
<accession>A0A975FP15</accession>
<dbReference type="SUPFAM" id="SSF54593">
    <property type="entry name" value="Glyoxalase/Bleomycin resistance protein/Dihydroxybiphenyl dioxygenase"/>
    <property type="match status" value="1"/>
</dbReference>
<gene>
    <name evidence="1" type="ORF">G127AT_05515</name>
</gene>
<dbReference type="Pfam" id="PF13669">
    <property type="entry name" value="Glyoxalase_4"/>
    <property type="match status" value="1"/>
</dbReference>